<feature type="active site" description="Proton acceptor" evidence="8">
    <location>
        <position position="250"/>
    </location>
</feature>
<evidence type="ECO:0000313" key="11">
    <source>
        <dbReference type="Proteomes" id="UP001320544"/>
    </source>
</evidence>
<feature type="binding site" evidence="8">
    <location>
        <begin position="241"/>
        <end position="242"/>
    </location>
    <ligand>
        <name>substrate</name>
    </ligand>
</feature>
<evidence type="ECO:0000256" key="4">
    <source>
        <dbReference type="ARBA" id="ARBA00022605"/>
    </source>
</evidence>
<dbReference type="Gene3D" id="3.10.310.10">
    <property type="entry name" value="Diaminopimelate Epimerase, Chain A, domain 1"/>
    <property type="match status" value="2"/>
</dbReference>
<comment type="function">
    <text evidence="8">Catalyzes the stereoinversion of LL-2,6-diaminopimelate (L,L-DAP) to meso-diaminopimelate (meso-DAP), a precursor of L-lysine and an essential component of the bacterial peptidoglycan.</text>
</comment>
<feature type="site" description="Could be important to modulate the pK values of the two catalytic cysteine residues" evidence="8">
    <location>
        <position position="177"/>
    </location>
</feature>
<evidence type="ECO:0000256" key="8">
    <source>
        <dbReference type="HAMAP-Rule" id="MF_00197"/>
    </source>
</evidence>
<proteinExistence type="inferred from homology"/>
<feature type="binding site" evidence="8">
    <location>
        <begin position="251"/>
        <end position="252"/>
    </location>
    <ligand>
        <name>substrate</name>
    </ligand>
</feature>
<evidence type="ECO:0000256" key="3">
    <source>
        <dbReference type="ARBA" id="ARBA00013080"/>
    </source>
</evidence>
<evidence type="ECO:0000256" key="1">
    <source>
        <dbReference type="ARBA" id="ARBA00005196"/>
    </source>
</evidence>
<dbReference type="Pfam" id="PF01678">
    <property type="entry name" value="DAP_epimerase"/>
    <property type="match status" value="2"/>
</dbReference>
<sequence length="308" mass="32538">MELDFVKLHGAGNDFVFIDDFSGTLELTKEQIAWLCDRHFGIGADGVILVRRPNDPACAAYMHYINSDGTLAEMCGNGVRCFAKYLVDYAFVDPGDGALAAETLAGARPLTFSVDEDGKLVSATVDMGTPRLAPDEVPTTLAANAVSPYGEAFVLDASVDSPWGPFSFTCVSMGNPHAVCFLDDMRALPDELFADPLAKSLDTLDLDRVGAFFENHPVFPEKANIEFAVVQSGGIAMRVYERGCGETLACGTGACATGVAACLSGRSGCSNEVHLPGGVLTVSWGDDGHVSMRGPAAESFSGHVRLPL</sequence>
<evidence type="ECO:0000256" key="7">
    <source>
        <dbReference type="ARBA" id="ARBA00051712"/>
    </source>
</evidence>
<gene>
    <name evidence="8" type="primary">dapF</name>
    <name evidence="10" type="ORF">CE91St30_17160</name>
</gene>
<dbReference type="InterPro" id="IPR018510">
    <property type="entry name" value="DAP_epimerase_AS"/>
</dbReference>
<comment type="catalytic activity">
    <reaction evidence="7 8">
        <text>(2S,6S)-2,6-diaminopimelate = meso-2,6-diaminopimelate</text>
        <dbReference type="Rhea" id="RHEA:15393"/>
        <dbReference type="ChEBI" id="CHEBI:57609"/>
        <dbReference type="ChEBI" id="CHEBI:57791"/>
        <dbReference type="EC" id="5.1.1.7"/>
    </reaction>
</comment>
<comment type="subcellular location">
    <subcellularLocation>
        <location evidence="8">Cytoplasm</location>
    </subcellularLocation>
</comment>
<evidence type="ECO:0000256" key="9">
    <source>
        <dbReference type="PROSITE-ProRule" id="PRU10125"/>
    </source>
</evidence>
<feature type="active site" description="Proton donor" evidence="8">
    <location>
        <position position="75"/>
    </location>
</feature>
<comment type="pathway">
    <text evidence="1 8">Amino-acid biosynthesis; L-lysine biosynthesis via DAP pathway; DL-2,6-diaminopimelate from LL-2,6-diaminopimelate: step 1/1.</text>
</comment>
<dbReference type="PANTHER" id="PTHR31689">
    <property type="entry name" value="DIAMINOPIMELATE EPIMERASE, CHLOROPLASTIC"/>
    <property type="match status" value="1"/>
</dbReference>
<reference evidence="10 11" key="1">
    <citation type="submission" date="2022-01" db="EMBL/GenBank/DDBJ databases">
        <title>Novel bile acid biosynthetic pathways are enriched in the microbiome of centenarians.</title>
        <authorList>
            <person name="Sato Y."/>
            <person name="Atarashi K."/>
            <person name="Plichta R.D."/>
            <person name="Arai Y."/>
            <person name="Sasajima S."/>
            <person name="Kearney M.S."/>
            <person name="Suda W."/>
            <person name="Takeshita K."/>
            <person name="Sasaki T."/>
            <person name="Okamoto S."/>
            <person name="Skelly N.A."/>
            <person name="Okamura Y."/>
            <person name="Vlamakis H."/>
            <person name="Li Y."/>
            <person name="Tanoue T."/>
            <person name="Takei H."/>
            <person name="Nittono H."/>
            <person name="Narushima S."/>
            <person name="Irie J."/>
            <person name="Itoh H."/>
            <person name="Moriya K."/>
            <person name="Sugiura Y."/>
            <person name="Suematsu M."/>
            <person name="Moritoki N."/>
            <person name="Shibata S."/>
            <person name="Littman R.D."/>
            <person name="Fischbach A.M."/>
            <person name="Uwamino Y."/>
            <person name="Inoue T."/>
            <person name="Honda A."/>
            <person name="Hattori M."/>
            <person name="Murai T."/>
            <person name="Xavier J.R."/>
            <person name="Hirose N."/>
            <person name="Honda K."/>
        </authorList>
    </citation>
    <scope>NUCLEOTIDE SEQUENCE [LARGE SCALE GENOMIC DNA]</scope>
    <source>
        <strain evidence="10 11">CE91-St30</strain>
    </source>
</reference>
<dbReference type="PROSITE" id="PS01326">
    <property type="entry name" value="DAP_EPIMERASE"/>
    <property type="match status" value="1"/>
</dbReference>
<evidence type="ECO:0000313" key="10">
    <source>
        <dbReference type="EMBL" id="BDE96383.1"/>
    </source>
</evidence>
<keyword evidence="11" id="KW-1185">Reference proteome</keyword>
<comment type="subunit">
    <text evidence="8">Homodimer.</text>
</comment>
<accession>A0ABN6MGQ0</accession>
<feature type="binding site" evidence="8">
    <location>
        <position position="13"/>
    </location>
    <ligand>
        <name>substrate</name>
    </ligand>
</feature>
<feature type="binding site" evidence="8">
    <location>
        <position position="66"/>
    </location>
    <ligand>
        <name>substrate</name>
    </ligand>
</feature>
<keyword evidence="6 8" id="KW-0413">Isomerase</keyword>
<feature type="binding site" evidence="8">
    <location>
        <position position="224"/>
    </location>
    <ligand>
        <name>substrate</name>
    </ligand>
</feature>
<evidence type="ECO:0000256" key="2">
    <source>
        <dbReference type="ARBA" id="ARBA00010219"/>
    </source>
</evidence>
<comment type="similarity">
    <text evidence="2 8">Belongs to the diaminopimelate epimerase family.</text>
</comment>
<dbReference type="Proteomes" id="UP001320544">
    <property type="component" value="Chromosome"/>
</dbReference>
<dbReference type="RefSeq" id="WP_244385712.1">
    <property type="nucleotide sequence ID" value="NZ_AP025564.1"/>
</dbReference>
<dbReference type="InterPro" id="IPR001653">
    <property type="entry name" value="DAP_epimerase_DapF"/>
</dbReference>
<keyword evidence="5 8" id="KW-0457">Lysine biosynthesis</keyword>
<evidence type="ECO:0000256" key="5">
    <source>
        <dbReference type="ARBA" id="ARBA00023154"/>
    </source>
</evidence>
<organism evidence="10 11">
    <name type="scientific">Raoultibacter timonensis</name>
    <dbReference type="NCBI Taxonomy" id="1907662"/>
    <lineage>
        <taxon>Bacteria</taxon>
        <taxon>Bacillati</taxon>
        <taxon>Actinomycetota</taxon>
        <taxon>Coriobacteriia</taxon>
        <taxon>Eggerthellales</taxon>
        <taxon>Eggerthellaceae</taxon>
        <taxon>Raoultibacter</taxon>
    </lineage>
</organism>
<protein>
    <recommendedName>
        <fullName evidence="3 8">Diaminopimelate epimerase</fullName>
        <shortName evidence="8">DAP epimerase</shortName>
        <ecNumber evidence="3 8">5.1.1.7</ecNumber>
    </recommendedName>
    <alternativeName>
        <fullName evidence="8">PLP-independent amino acid racemase</fullName>
    </alternativeName>
</protein>
<keyword evidence="8" id="KW-0963">Cytoplasm</keyword>
<name>A0ABN6MGQ0_9ACTN</name>
<keyword evidence="4 8" id="KW-0028">Amino-acid biosynthesis</keyword>
<dbReference type="HAMAP" id="MF_00197">
    <property type="entry name" value="DAP_epimerase"/>
    <property type="match status" value="1"/>
</dbReference>
<dbReference type="EMBL" id="AP025564">
    <property type="protein sequence ID" value="BDE96383.1"/>
    <property type="molecule type" value="Genomic_DNA"/>
</dbReference>
<evidence type="ECO:0000256" key="6">
    <source>
        <dbReference type="ARBA" id="ARBA00023235"/>
    </source>
</evidence>
<feature type="binding site" evidence="8">
    <location>
        <begin position="76"/>
        <end position="77"/>
    </location>
    <ligand>
        <name>substrate</name>
    </ligand>
</feature>
<feature type="site" description="Could be important to modulate the pK values of the two catalytic cysteine residues" evidence="8">
    <location>
        <position position="241"/>
    </location>
</feature>
<dbReference type="NCBIfam" id="TIGR00652">
    <property type="entry name" value="DapF"/>
    <property type="match status" value="1"/>
</dbReference>
<feature type="binding site" evidence="8">
    <location>
        <position position="175"/>
    </location>
    <ligand>
        <name>substrate</name>
    </ligand>
</feature>
<dbReference type="EC" id="5.1.1.7" evidence="3 8"/>
<comment type="caution">
    <text evidence="8">Lacks conserved residue(s) required for the propagation of feature annotation.</text>
</comment>
<dbReference type="PANTHER" id="PTHR31689:SF0">
    <property type="entry name" value="DIAMINOPIMELATE EPIMERASE"/>
    <property type="match status" value="1"/>
</dbReference>
<dbReference type="SUPFAM" id="SSF54506">
    <property type="entry name" value="Diaminopimelate epimerase-like"/>
    <property type="match status" value="1"/>
</dbReference>
<feature type="active site" evidence="9">
    <location>
        <position position="75"/>
    </location>
</feature>